<evidence type="ECO:0000256" key="8">
    <source>
        <dbReference type="ARBA" id="ARBA00023239"/>
    </source>
</evidence>
<evidence type="ECO:0000256" key="3">
    <source>
        <dbReference type="ARBA" id="ARBA00007106"/>
    </source>
</evidence>
<dbReference type="RefSeq" id="WP_017820349.1">
    <property type="nucleotide sequence ID" value="NC_022359.1"/>
</dbReference>
<evidence type="ECO:0000256" key="1">
    <source>
        <dbReference type="ARBA" id="ARBA00001784"/>
    </source>
</evidence>
<evidence type="ECO:0000313" key="11">
    <source>
        <dbReference type="Proteomes" id="UP000016714"/>
    </source>
</evidence>
<evidence type="ECO:0000256" key="4">
    <source>
        <dbReference type="ARBA" id="ARBA00013204"/>
    </source>
</evidence>
<evidence type="ECO:0000313" key="10">
    <source>
        <dbReference type="EMBL" id="AGV19843.1"/>
    </source>
</evidence>
<dbReference type="KEGG" id="vag:N646_4034"/>
<comment type="pathway">
    <text evidence="2 9">Polyol metabolism; (R,R)-butane-2,3-diol biosynthesis; (R,R)-butane-2,3-diol from pyruvate: step 2/3.</text>
</comment>
<keyword evidence="8 9" id="KW-0456">Lyase</keyword>
<dbReference type="EC" id="4.1.1.5" evidence="4 9"/>
<dbReference type="Proteomes" id="UP000016714">
    <property type="component" value="Chromosome 2"/>
</dbReference>
<dbReference type="Pfam" id="PF03306">
    <property type="entry name" value="AAL_decarboxy"/>
    <property type="match status" value="1"/>
</dbReference>
<keyword evidence="7 9" id="KW-0005">Acetoin biosynthesis</keyword>
<dbReference type="GO" id="GO:0047605">
    <property type="term" value="F:acetolactate decarboxylase activity"/>
    <property type="evidence" value="ECO:0007669"/>
    <property type="project" value="UniProtKB-UniRule"/>
</dbReference>
<keyword evidence="6 9" id="KW-0210">Decarboxylase</keyword>
<evidence type="ECO:0000256" key="2">
    <source>
        <dbReference type="ARBA" id="ARBA00005170"/>
    </source>
</evidence>
<protein>
    <recommendedName>
        <fullName evidence="5 9">Alpha-acetolactate decarboxylase</fullName>
        <ecNumber evidence="4 9">4.1.1.5</ecNumber>
    </recommendedName>
</protein>
<organism evidence="10 11">
    <name type="scientific">Vibrio alginolyticus (strain ATCC 17749 / DSM 2171 / NBRC 15630 / NCIMB 1903 / NCTC 12160 / XII-53)</name>
    <dbReference type="NCBI Taxonomy" id="1219076"/>
    <lineage>
        <taxon>Bacteria</taxon>
        <taxon>Pseudomonadati</taxon>
        <taxon>Pseudomonadota</taxon>
        <taxon>Gammaproteobacteria</taxon>
        <taxon>Vibrionales</taxon>
        <taxon>Vibrionaceae</taxon>
        <taxon>Vibrio</taxon>
    </lineage>
</organism>
<proteinExistence type="inferred from homology"/>
<dbReference type="NCBIfam" id="TIGR01252">
    <property type="entry name" value="acetolac_decarb"/>
    <property type="match status" value="1"/>
</dbReference>
<evidence type="ECO:0000256" key="6">
    <source>
        <dbReference type="ARBA" id="ARBA00022793"/>
    </source>
</evidence>
<evidence type="ECO:0000256" key="5">
    <source>
        <dbReference type="ARBA" id="ARBA00020164"/>
    </source>
</evidence>
<dbReference type="HOGENOM" id="CLU_072561_0_0_6"/>
<comment type="catalytic activity">
    <reaction evidence="1 9">
        <text>(2S)-2-acetolactate + H(+) = (R)-acetoin + CO2</text>
        <dbReference type="Rhea" id="RHEA:21580"/>
        <dbReference type="ChEBI" id="CHEBI:15378"/>
        <dbReference type="ChEBI" id="CHEBI:15686"/>
        <dbReference type="ChEBI" id="CHEBI:16526"/>
        <dbReference type="ChEBI" id="CHEBI:58476"/>
        <dbReference type="EC" id="4.1.1.5"/>
    </reaction>
</comment>
<dbReference type="GO" id="GO:0045151">
    <property type="term" value="P:acetoin biosynthetic process"/>
    <property type="evidence" value="ECO:0007669"/>
    <property type="project" value="UniProtKB-UniRule"/>
</dbReference>
<accession>A0A2I3CPV3</accession>
<dbReference type="PANTHER" id="PTHR35524">
    <property type="entry name" value="ALPHA-ACETOLACTATE DECARBOXYLASE"/>
    <property type="match status" value="1"/>
</dbReference>
<evidence type="ECO:0000256" key="9">
    <source>
        <dbReference type="PIRNR" id="PIRNR001332"/>
    </source>
</evidence>
<dbReference type="AlphaFoldDB" id="A0A2I3CPV3"/>
<dbReference type="PIRSF" id="PIRSF001332">
    <property type="entry name" value="Acetolac_decarb"/>
    <property type="match status" value="1"/>
</dbReference>
<reference evidence="10 11" key="1">
    <citation type="journal article" date="2015" name="Genome Announc.">
        <title>Complete genome sequence of Vibrio alginolyticus ATCC 17749.</title>
        <authorList>
            <person name="Liu X.F."/>
            <person name="Cao Y."/>
            <person name="Zhang H.L."/>
            <person name="Chen Y.J."/>
            <person name="Hu C.J."/>
        </authorList>
    </citation>
    <scope>NUCLEOTIDE SEQUENCE [LARGE SCALE GENOMIC DNA]</scope>
    <source>
        <strain evidence="11">ATCC 17749 / DSM 2171 / NBRC 15630 / NCIMB 1903 / NCTC 12160 / XII-53</strain>
    </source>
</reference>
<dbReference type="UniPathway" id="UPA00626">
    <property type="reaction ID" value="UER00678"/>
</dbReference>
<dbReference type="CDD" id="cd17299">
    <property type="entry name" value="acetolactate_decarboxylase"/>
    <property type="match status" value="1"/>
</dbReference>
<dbReference type="Gene3D" id="3.30.1330.80">
    <property type="entry name" value="Hypothetical protein, similar to alpha- acetolactate decarboxylase, domain 2"/>
    <property type="match status" value="2"/>
</dbReference>
<dbReference type="PANTHER" id="PTHR35524:SF1">
    <property type="entry name" value="ALPHA-ACETOLACTATE DECARBOXYLASE"/>
    <property type="match status" value="1"/>
</dbReference>
<evidence type="ECO:0000256" key="7">
    <source>
        <dbReference type="ARBA" id="ARBA00023061"/>
    </source>
</evidence>
<name>A0A2I3CPV3_VIBAX</name>
<sequence length="261" mass="29098">MRGFYNPLCACSLEVAKEFSEYHHVTGDGEIYQTSLMSALIAGVYEGSTTIEELLKHGDFGLGTFNELDGELIAFDKEVFQLKSDGSANPADLEQKTPFAVMTFFKPDIELPLTSRMSRHEVHSLIDDLVPSDNLFCAVRIDGVFDSVRTRTVPKQTRPYRPMLEVVKEQPTFRFTHKQGVVAGFRSPKYTTGINVPGYHEHFITDDRQGGGHIQDYSISSGFLQIGKVSRLVIDTPVSTDFLNANLAPEDINTAIEKAEK</sequence>
<dbReference type="SUPFAM" id="SSF117856">
    <property type="entry name" value="AF0104/ALDC/Ptd012-like"/>
    <property type="match status" value="1"/>
</dbReference>
<dbReference type="EMBL" id="CP006719">
    <property type="protein sequence ID" value="AGV19843.1"/>
    <property type="molecule type" value="Genomic_DNA"/>
</dbReference>
<dbReference type="InterPro" id="IPR005128">
    <property type="entry name" value="Acetolactate_a_deCO2ase"/>
</dbReference>
<comment type="similarity">
    <text evidence="3 9">Belongs to the alpha-acetolactate decarboxylase family.</text>
</comment>
<dbReference type="GeneID" id="75166039"/>
<gene>
    <name evidence="10" type="ORF">N646_4034</name>
</gene>